<comment type="caution">
    <text evidence="3">The sequence shown here is derived from an EMBL/GenBank/DDBJ whole genome shotgun (WGS) entry which is preliminary data.</text>
</comment>
<feature type="chain" id="PRO_5045363731" description="SGNH hydrolase-type esterase domain-containing protein" evidence="1">
    <location>
        <begin position="18"/>
        <end position="432"/>
    </location>
</feature>
<reference evidence="3 4" key="1">
    <citation type="submission" date="2024-02" db="EMBL/GenBank/DDBJ databases">
        <title>A draft genome for the cacao thread blight pathogen Marasmius crinis-equi.</title>
        <authorList>
            <person name="Cohen S.P."/>
            <person name="Baruah I.K."/>
            <person name="Amoako-Attah I."/>
            <person name="Bukari Y."/>
            <person name="Meinhardt L.W."/>
            <person name="Bailey B.A."/>
        </authorList>
    </citation>
    <scope>NUCLEOTIDE SEQUENCE [LARGE SCALE GENOMIC DNA]</scope>
    <source>
        <strain evidence="3 4">GH-76</strain>
    </source>
</reference>
<gene>
    <name evidence="3" type="ORF">V5O48_011803</name>
</gene>
<proteinExistence type="predicted"/>
<feature type="domain" description="SGNH hydrolase-type esterase" evidence="2">
    <location>
        <begin position="217"/>
        <end position="410"/>
    </location>
</feature>
<keyword evidence="1" id="KW-0732">Signal</keyword>
<name>A0ABR3F4K6_9AGAR</name>
<dbReference type="InterPro" id="IPR013830">
    <property type="entry name" value="SGNH_hydro"/>
</dbReference>
<dbReference type="CDD" id="cd01830">
    <property type="entry name" value="XynE_like"/>
    <property type="match status" value="1"/>
</dbReference>
<dbReference type="PANTHER" id="PTHR43784:SF3">
    <property type="entry name" value="GDSL FAMILY LIPASE"/>
    <property type="match status" value="1"/>
</dbReference>
<dbReference type="SUPFAM" id="SSF52266">
    <property type="entry name" value="SGNH hydrolase"/>
    <property type="match status" value="1"/>
</dbReference>
<dbReference type="InterPro" id="IPR036514">
    <property type="entry name" value="SGNH_hydro_sf"/>
</dbReference>
<dbReference type="Pfam" id="PF13472">
    <property type="entry name" value="Lipase_GDSL_2"/>
    <property type="match status" value="1"/>
</dbReference>
<dbReference type="PANTHER" id="PTHR43784">
    <property type="entry name" value="GDSL-LIKE LIPASE/ACYLHYDROLASE, PUTATIVE (AFU_ORTHOLOGUE AFUA_2G00820)-RELATED"/>
    <property type="match status" value="1"/>
</dbReference>
<dbReference type="Gene3D" id="3.40.50.1110">
    <property type="entry name" value="SGNH hydrolase"/>
    <property type="match status" value="1"/>
</dbReference>
<evidence type="ECO:0000259" key="2">
    <source>
        <dbReference type="Pfam" id="PF13472"/>
    </source>
</evidence>
<dbReference type="EMBL" id="JBAHYK010000982">
    <property type="protein sequence ID" value="KAL0570159.1"/>
    <property type="molecule type" value="Genomic_DNA"/>
</dbReference>
<keyword evidence="4" id="KW-1185">Reference proteome</keyword>
<feature type="signal peptide" evidence="1">
    <location>
        <begin position="1"/>
        <end position="17"/>
    </location>
</feature>
<evidence type="ECO:0000313" key="3">
    <source>
        <dbReference type="EMBL" id="KAL0570159.1"/>
    </source>
</evidence>
<accession>A0ABR3F4K6</accession>
<dbReference type="InterPro" id="IPR053140">
    <property type="entry name" value="GDSL_Rv0518-like"/>
</dbReference>
<evidence type="ECO:0000313" key="4">
    <source>
        <dbReference type="Proteomes" id="UP001465976"/>
    </source>
</evidence>
<evidence type="ECO:0000256" key="1">
    <source>
        <dbReference type="SAM" id="SignalP"/>
    </source>
</evidence>
<organism evidence="3 4">
    <name type="scientific">Marasmius crinis-equi</name>
    <dbReference type="NCBI Taxonomy" id="585013"/>
    <lineage>
        <taxon>Eukaryota</taxon>
        <taxon>Fungi</taxon>
        <taxon>Dikarya</taxon>
        <taxon>Basidiomycota</taxon>
        <taxon>Agaricomycotina</taxon>
        <taxon>Agaricomycetes</taxon>
        <taxon>Agaricomycetidae</taxon>
        <taxon>Agaricales</taxon>
        <taxon>Marasmiineae</taxon>
        <taxon>Marasmiaceae</taxon>
        <taxon>Marasmius</taxon>
    </lineage>
</organism>
<sequence>MVFWLLCLLVFGAFAGAITPDPVNGRWVDTWAAMPQLTEKELNLPPAPFTLFANTTLRQTLRVTTRSKIIRVRFSNAFGTLDLPITSASIALPLNGSFGASAIDTDSVQRLTFSGNASIVIPNGALAVSDPIALAYEVEAGTALSVDVYLREGQQSDDITSHPGSRTTTWFAEGDAVGVADIQGLGQGAGVTSIEHWYFLSAVEAWSSRETKAFVIIGDSITDGRGSTTNENDRWPDQLLNRILANPSLATSNLAIINQAAGGNRILMDGLGPNVFGRVERDVLAHSGVKYAMIFEGVNDIGEATAANASLVADLVIQAYKQVAVRIHTFGIPFFGATITPIFGSIYSTAEHEAARVKVNEWIRTRGKEEGVFDAVIDFDEVARDPGDEERLNPAFDSGDGLHLNPEGYSALAGAVDLGLFEEFEDGVGGFQ</sequence>
<protein>
    <recommendedName>
        <fullName evidence="2">SGNH hydrolase-type esterase domain-containing protein</fullName>
    </recommendedName>
</protein>
<dbReference type="Proteomes" id="UP001465976">
    <property type="component" value="Unassembled WGS sequence"/>
</dbReference>